<comment type="caution">
    <text evidence="2">The sequence shown here is derived from an EMBL/GenBank/DDBJ whole genome shotgun (WGS) entry which is preliminary data.</text>
</comment>
<keyword evidence="3" id="KW-1185">Reference proteome</keyword>
<protein>
    <recommendedName>
        <fullName evidence="4">DUF19 domain-containing protein</fullName>
    </recommendedName>
</protein>
<dbReference type="EMBL" id="BMAV01015562">
    <property type="protein sequence ID" value="GFY65575.1"/>
    <property type="molecule type" value="Genomic_DNA"/>
</dbReference>
<evidence type="ECO:0008006" key="4">
    <source>
        <dbReference type="Google" id="ProtNLM"/>
    </source>
</evidence>
<evidence type="ECO:0000313" key="3">
    <source>
        <dbReference type="Proteomes" id="UP000886998"/>
    </source>
</evidence>
<feature type="signal peptide" evidence="1">
    <location>
        <begin position="1"/>
        <end position="24"/>
    </location>
</feature>
<accession>A0A8X6Y3X6</accession>
<name>A0A8X6Y3X6_9ARAC</name>
<evidence type="ECO:0000256" key="1">
    <source>
        <dbReference type="SAM" id="SignalP"/>
    </source>
</evidence>
<organism evidence="2 3">
    <name type="scientific">Trichonephila inaurata madagascariensis</name>
    <dbReference type="NCBI Taxonomy" id="2747483"/>
    <lineage>
        <taxon>Eukaryota</taxon>
        <taxon>Metazoa</taxon>
        <taxon>Ecdysozoa</taxon>
        <taxon>Arthropoda</taxon>
        <taxon>Chelicerata</taxon>
        <taxon>Arachnida</taxon>
        <taxon>Araneae</taxon>
        <taxon>Araneomorphae</taxon>
        <taxon>Entelegynae</taxon>
        <taxon>Araneoidea</taxon>
        <taxon>Nephilidae</taxon>
        <taxon>Trichonephila</taxon>
        <taxon>Trichonephila inaurata</taxon>
    </lineage>
</organism>
<dbReference type="AlphaFoldDB" id="A0A8X6Y3X6"/>
<proteinExistence type="predicted"/>
<dbReference type="OrthoDB" id="6432736at2759"/>
<sequence length="192" mass="22285">MLQKILLPLLCILGLFIIPMEMFGNMPKPPMPMPEPMAAAEKEAEQMKDVADENDMTEEQFYRCFSQVNCKLGPEAKKDVFDCYTIPNEEEQIEYSNWFKECPVGEFTEYDIYKVNKVFCTMNEKDQRTLNEFFLEKGTFNVKDICGNPANRQKCMRIKDSAKCISELLEKYVANGKCDTFVQEMPMNPMAQ</sequence>
<dbReference type="Proteomes" id="UP000886998">
    <property type="component" value="Unassembled WGS sequence"/>
</dbReference>
<reference evidence="2" key="1">
    <citation type="submission" date="2020-08" db="EMBL/GenBank/DDBJ databases">
        <title>Multicomponent nature underlies the extraordinary mechanical properties of spider dragline silk.</title>
        <authorList>
            <person name="Kono N."/>
            <person name="Nakamura H."/>
            <person name="Mori M."/>
            <person name="Yoshida Y."/>
            <person name="Ohtoshi R."/>
            <person name="Malay A.D."/>
            <person name="Moran D.A.P."/>
            <person name="Tomita M."/>
            <person name="Numata K."/>
            <person name="Arakawa K."/>
        </authorList>
    </citation>
    <scope>NUCLEOTIDE SEQUENCE</scope>
</reference>
<gene>
    <name evidence="2" type="primary">AVEN_53217_1</name>
    <name evidence="2" type="ORF">TNIN_28471</name>
</gene>
<keyword evidence="1" id="KW-0732">Signal</keyword>
<evidence type="ECO:0000313" key="2">
    <source>
        <dbReference type="EMBL" id="GFY65575.1"/>
    </source>
</evidence>
<feature type="chain" id="PRO_5036492612" description="DUF19 domain-containing protein" evidence="1">
    <location>
        <begin position="25"/>
        <end position="192"/>
    </location>
</feature>